<evidence type="ECO:0000256" key="3">
    <source>
        <dbReference type="ARBA" id="ARBA00023163"/>
    </source>
</evidence>
<dbReference type="InterPro" id="IPR039422">
    <property type="entry name" value="MarR/SlyA-like"/>
</dbReference>
<keyword evidence="6" id="KW-1185">Reference proteome</keyword>
<dbReference type="Proteomes" id="UP000286931">
    <property type="component" value="Unassembled WGS sequence"/>
</dbReference>
<dbReference type="InterPro" id="IPR036390">
    <property type="entry name" value="WH_DNA-bd_sf"/>
</dbReference>
<evidence type="ECO:0000313" key="6">
    <source>
        <dbReference type="Proteomes" id="UP000286931"/>
    </source>
</evidence>
<evidence type="ECO:0000259" key="4">
    <source>
        <dbReference type="PROSITE" id="PS50995"/>
    </source>
</evidence>
<dbReference type="GO" id="GO:0006950">
    <property type="term" value="P:response to stress"/>
    <property type="evidence" value="ECO:0007669"/>
    <property type="project" value="TreeGrafter"/>
</dbReference>
<accession>A0A401YLT0</accession>
<dbReference type="EMBL" id="BIFH01000018">
    <property type="protein sequence ID" value="GCD95570.1"/>
    <property type="molecule type" value="Genomic_DNA"/>
</dbReference>
<dbReference type="Pfam" id="PF01047">
    <property type="entry name" value="MarR"/>
    <property type="match status" value="1"/>
</dbReference>
<dbReference type="RefSeq" id="WP_126637684.1">
    <property type="nucleotide sequence ID" value="NZ_BIFH01000018.1"/>
</dbReference>
<dbReference type="AlphaFoldDB" id="A0A401YLT0"/>
<dbReference type="PROSITE" id="PS01117">
    <property type="entry name" value="HTH_MARR_1"/>
    <property type="match status" value="1"/>
</dbReference>
<evidence type="ECO:0000256" key="2">
    <source>
        <dbReference type="ARBA" id="ARBA00023125"/>
    </source>
</evidence>
<dbReference type="OrthoDB" id="4404499at2"/>
<dbReference type="PROSITE" id="PS50995">
    <property type="entry name" value="HTH_MARR_2"/>
    <property type="match status" value="1"/>
</dbReference>
<keyword evidence="2" id="KW-0238">DNA-binding</keyword>
<keyword evidence="3" id="KW-0804">Transcription</keyword>
<dbReference type="InterPro" id="IPR000835">
    <property type="entry name" value="HTH_MarR-typ"/>
</dbReference>
<dbReference type="SMART" id="SM00347">
    <property type="entry name" value="HTH_MARR"/>
    <property type="match status" value="1"/>
</dbReference>
<gene>
    <name evidence="5" type="ORF">EHYA_03245</name>
</gene>
<sequence length="180" mass="20047">MTPRATPPAEPTRLPDVRYADQARERIVELAPDTDPGAFDLGYHLLHVAYLLVADLEATVHRPRGWTLPGFRIMFKLWMLGPTQPARLAELSVLSRSALTNAINTLERDGLVERRRVAGDKRAVLVALTEQGRASIAEAFAAHSRRELDWFAALPEPDRDLLTTLLRRLVTGRPTAPALD</sequence>
<dbReference type="Gene3D" id="1.10.10.10">
    <property type="entry name" value="Winged helix-like DNA-binding domain superfamily/Winged helix DNA-binding domain"/>
    <property type="match status" value="1"/>
</dbReference>
<dbReference type="PRINTS" id="PR00598">
    <property type="entry name" value="HTHMARR"/>
</dbReference>
<evidence type="ECO:0000313" key="5">
    <source>
        <dbReference type="EMBL" id="GCD95570.1"/>
    </source>
</evidence>
<keyword evidence="1" id="KW-0805">Transcription regulation</keyword>
<dbReference type="SUPFAM" id="SSF46785">
    <property type="entry name" value="Winged helix' DNA-binding domain"/>
    <property type="match status" value="1"/>
</dbReference>
<dbReference type="InterPro" id="IPR036388">
    <property type="entry name" value="WH-like_DNA-bd_sf"/>
</dbReference>
<organism evidence="5 6">
    <name type="scientific">Embleya hyalina</name>
    <dbReference type="NCBI Taxonomy" id="516124"/>
    <lineage>
        <taxon>Bacteria</taxon>
        <taxon>Bacillati</taxon>
        <taxon>Actinomycetota</taxon>
        <taxon>Actinomycetes</taxon>
        <taxon>Kitasatosporales</taxon>
        <taxon>Streptomycetaceae</taxon>
        <taxon>Embleya</taxon>
    </lineage>
</organism>
<feature type="domain" description="HTH marR-type" evidence="4">
    <location>
        <begin position="38"/>
        <end position="171"/>
    </location>
</feature>
<dbReference type="InterPro" id="IPR023187">
    <property type="entry name" value="Tscrpt_reg_MarR-type_CS"/>
</dbReference>
<proteinExistence type="predicted"/>
<comment type="caution">
    <text evidence="5">The sequence shown here is derived from an EMBL/GenBank/DDBJ whole genome shotgun (WGS) entry which is preliminary data.</text>
</comment>
<name>A0A401YLT0_9ACTN</name>
<dbReference type="GO" id="GO:0003700">
    <property type="term" value="F:DNA-binding transcription factor activity"/>
    <property type="evidence" value="ECO:0007669"/>
    <property type="project" value="InterPro"/>
</dbReference>
<protein>
    <submittedName>
        <fullName evidence="5">MarR family transcriptional regulator</fullName>
    </submittedName>
</protein>
<reference evidence="5 6" key="1">
    <citation type="submission" date="2018-12" db="EMBL/GenBank/DDBJ databases">
        <title>Draft genome sequence of Embleya hyalina NBRC 13850T.</title>
        <authorList>
            <person name="Komaki H."/>
            <person name="Hosoyama A."/>
            <person name="Kimura A."/>
            <person name="Ichikawa N."/>
            <person name="Tamura T."/>
        </authorList>
    </citation>
    <scope>NUCLEOTIDE SEQUENCE [LARGE SCALE GENOMIC DNA]</scope>
    <source>
        <strain evidence="5 6">NBRC 13850</strain>
    </source>
</reference>
<dbReference type="PANTHER" id="PTHR33164">
    <property type="entry name" value="TRANSCRIPTIONAL REGULATOR, MARR FAMILY"/>
    <property type="match status" value="1"/>
</dbReference>
<dbReference type="GO" id="GO:0003677">
    <property type="term" value="F:DNA binding"/>
    <property type="evidence" value="ECO:0007669"/>
    <property type="project" value="UniProtKB-KW"/>
</dbReference>
<dbReference type="PANTHER" id="PTHR33164:SF43">
    <property type="entry name" value="HTH-TYPE TRANSCRIPTIONAL REPRESSOR YETL"/>
    <property type="match status" value="1"/>
</dbReference>
<evidence type="ECO:0000256" key="1">
    <source>
        <dbReference type="ARBA" id="ARBA00023015"/>
    </source>
</evidence>